<proteinExistence type="predicted"/>
<evidence type="ECO:0000313" key="2">
    <source>
        <dbReference type="Proteomes" id="UP000015104"/>
    </source>
</evidence>
<evidence type="ECO:0000313" key="1">
    <source>
        <dbReference type="EnsemblMetazoa" id="tetur11g04360.1"/>
    </source>
</evidence>
<reference evidence="1" key="2">
    <citation type="submission" date="2015-06" db="UniProtKB">
        <authorList>
            <consortium name="EnsemblMetazoa"/>
        </authorList>
    </citation>
    <scope>IDENTIFICATION</scope>
</reference>
<dbReference type="HOGENOM" id="CLU_2515561_0_0_1"/>
<accession>T1KHG9</accession>
<reference evidence="2" key="1">
    <citation type="submission" date="2011-08" db="EMBL/GenBank/DDBJ databases">
        <authorList>
            <person name="Rombauts S."/>
        </authorList>
    </citation>
    <scope>NUCLEOTIDE SEQUENCE</scope>
    <source>
        <strain evidence="2">London</strain>
    </source>
</reference>
<dbReference type="Proteomes" id="UP000015104">
    <property type="component" value="Unassembled WGS sequence"/>
</dbReference>
<sequence>MMSLIPCITKIWYQHMSIIRHLAWISLKHQNRNICVLNAMQRSFEQRTTLSKFEGSNAISSDDYFGRSNNKTRSGSYTSGLSNVTANLYDVKEGVRDGVSRVAGRLSSLATDVMSSFQVCYTFL</sequence>
<dbReference type="eggNOG" id="ENOG502SG2X">
    <property type="taxonomic scope" value="Eukaryota"/>
</dbReference>
<dbReference type="EMBL" id="CAEY01000075">
    <property type="status" value="NOT_ANNOTATED_CDS"/>
    <property type="molecule type" value="Genomic_DNA"/>
</dbReference>
<keyword evidence="2" id="KW-1185">Reference proteome</keyword>
<organism evidence="1 2">
    <name type="scientific">Tetranychus urticae</name>
    <name type="common">Two-spotted spider mite</name>
    <dbReference type="NCBI Taxonomy" id="32264"/>
    <lineage>
        <taxon>Eukaryota</taxon>
        <taxon>Metazoa</taxon>
        <taxon>Ecdysozoa</taxon>
        <taxon>Arthropoda</taxon>
        <taxon>Chelicerata</taxon>
        <taxon>Arachnida</taxon>
        <taxon>Acari</taxon>
        <taxon>Acariformes</taxon>
        <taxon>Trombidiformes</taxon>
        <taxon>Prostigmata</taxon>
        <taxon>Eleutherengona</taxon>
        <taxon>Raphignathae</taxon>
        <taxon>Tetranychoidea</taxon>
        <taxon>Tetranychidae</taxon>
        <taxon>Tetranychus</taxon>
    </lineage>
</organism>
<dbReference type="STRING" id="32264.T1KHG9"/>
<dbReference type="AlphaFoldDB" id="T1KHG9"/>
<dbReference type="EnsemblMetazoa" id="tetur11g04360.1">
    <property type="protein sequence ID" value="tetur11g04360.1"/>
    <property type="gene ID" value="tetur11g04360"/>
</dbReference>
<protein>
    <submittedName>
        <fullName evidence="1">Uncharacterized protein</fullName>
    </submittedName>
</protein>
<name>T1KHG9_TETUR</name>